<evidence type="ECO:0000313" key="2">
    <source>
        <dbReference type="Proteomes" id="UP000002211"/>
    </source>
</evidence>
<dbReference type="KEGG" id="snm:SP70585_1394"/>
<dbReference type="Proteomes" id="UP000002211">
    <property type="component" value="Chromosome"/>
</dbReference>
<protein>
    <submittedName>
        <fullName evidence="1">Uncharacterized protein</fullName>
    </submittedName>
</protein>
<dbReference type="HOGENOM" id="CLU_3141286_0_0_9"/>
<evidence type="ECO:0000313" key="1">
    <source>
        <dbReference type="EMBL" id="ACO17832.1"/>
    </source>
</evidence>
<name>C1C7V6_STRP7</name>
<dbReference type="AlphaFoldDB" id="C1C7V6"/>
<gene>
    <name evidence="1" type="ordered locus">SP70585_1394</name>
</gene>
<sequence length="49" mass="5710">MFTSVIILLGEFSKRKTRPNLDTKVQYASFYMIRLVLGRIFMSRAPLLS</sequence>
<organism evidence="1 2">
    <name type="scientific">Streptococcus pneumoniae (strain 70585)</name>
    <dbReference type="NCBI Taxonomy" id="488221"/>
    <lineage>
        <taxon>Bacteria</taxon>
        <taxon>Bacillati</taxon>
        <taxon>Bacillota</taxon>
        <taxon>Bacilli</taxon>
        <taxon>Lactobacillales</taxon>
        <taxon>Streptococcaceae</taxon>
        <taxon>Streptococcus</taxon>
    </lineage>
</organism>
<proteinExistence type="predicted"/>
<dbReference type="EMBL" id="CP000918">
    <property type="protein sequence ID" value="ACO17832.1"/>
    <property type="molecule type" value="Genomic_DNA"/>
</dbReference>
<accession>C1C7V6</accession>
<reference evidence="2" key="1">
    <citation type="journal article" date="2010" name="Genome Biol.">
        <title>Structure and dynamics of the pan-genome of Streptococcus pneumoniae and closely related species.</title>
        <authorList>
            <person name="Donati C."/>
            <person name="Hiller N.L."/>
            <person name="Tettelin H."/>
            <person name="Muzzi A."/>
            <person name="Croucher N.J."/>
            <person name="Angiuoli S.V."/>
            <person name="Oggioni M."/>
            <person name="Dunning Hotopp J.C."/>
            <person name="Hu F.Z."/>
            <person name="Riley D.R."/>
            <person name="Covacci A."/>
            <person name="Mitchell T.J."/>
            <person name="Bentley S.D."/>
            <person name="Kilian M."/>
            <person name="Ehrlich G.D."/>
            <person name="Rappuoli R."/>
            <person name="Moxon E.R."/>
            <person name="Masignani V."/>
        </authorList>
    </citation>
    <scope>NUCLEOTIDE SEQUENCE [LARGE SCALE GENOMIC DNA]</scope>
    <source>
        <strain evidence="2">70585</strain>
    </source>
</reference>